<dbReference type="GO" id="GO:0016973">
    <property type="term" value="P:poly(A)+ mRNA export from nucleus"/>
    <property type="evidence" value="ECO:0007669"/>
    <property type="project" value="InterPro"/>
</dbReference>
<feature type="region of interest" description="Disordered" evidence="1">
    <location>
        <begin position="52"/>
        <end position="94"/>
    </location>
</feature>
<dbReference type="GO" id="GO:0005634">
    <property type="term" value="C:nucleus"/>
    <property type="evidence" value="ECO:0007669"/>
    <property type="project" value="TreeGrafter"/>
</dbReference>
<organism evidence="2 3">
    <name type="scientific">Aquilegia coerulea</name>
    <name type="common">Rocky mountain columbine</name>
    <dbReference type="NCBI Taxonomy" id="218851"/>
    <lineage>
        <taxon>Eukaryota</taxon>
        <taxon>Viridiplantae</taxon>
        <taxon>Streptophyta</taxon>
        <taxon>Embryophyta</taxon>
        <taxon>Tracheophyta</taxon>
        <taxon>Spermatophyta</taxon>
        <taxon>Magnoliopsida</taxon>
        <taxon>Ranunculales</taxon>
        <taxon>Ranunculaceae</taxon>
        <taxon>Thalictroideae</taxon>
        <taxon>Aquilegia</taxon>
    </lineage>
</organism>
<name>A0A2G5D5L4_AQUCA</name>
<dbReference type="OrthoDB" id="5837849at2759"/>
<dbReference type="PANTHER" id="PTHR47701:SF2">
    <property type="entry name" value="PROTEIN MODIFIER OF SNC1 11"/>
    <property type="match status" value="1"/>
</dbReference>
<protein>
    <recommendedName>
        <fullName evidence="4">THO1-MOS11 C-terminal domain-containing protein</fullName>
    </recommendedName>
</protein>
<feature type="compositionally biased region" description="Polar residues" evidence="1">
    <location>
        <begin position="74"/>
        <end position="94"/>
    </location>
</feature>
<evidence type="ECO:0000313" key="3">
    <source>
        <dbReference type="Proteomes" id="UP000230069"/>
    </source>
</evidence>
<proteinExistence type="predicted"/>
<sequence>MDRFGTAPISHGSDGLKAAEEQKRKARAERFGLSVQSVADEEAKKKARLARFAPVSKTSPEEEEKRKARAARSSLWTTNPSLFLQTPSGTTSQINAKTNSEKEVCNVDKASVKT</sequence>
<dbReference type="EMBL" id="KZ305044">
    <property type="protein sequence ID" value="PIA38795.1"/>
    <property type="molecule type" value="Genomic_DNA"/>
</dbReference>
<dbReference type="InterPro" id="IPR044209">
    <property type="entry name" value="MOS11"/>
</dbReference>
<evidence type="ECO:0000256" key="1">
    <source>
        <dbReference type="SAM" id="MobiDB-lite"/>
    </source>
</evidence>
<gene>
    <name evidence="2" type="ORF">AQUCO_02700176v1</name>
</gene>
<dbReference type="AlphaFoldDB" id="A0A2G5D5L4"/>
<keyword evidence="3" id="KW-1185">Reference proteome</keyword>
<dbReference type="PANTHER" id="PTHR47701">
    <property type="entry name" value="PROTEIN MODIFIER OF SNC1 11"/>
    <property type="match status" value="1"/>
</dbReference>
<reference evidence="2 3" key="1">
    <citation type="submission" date="2017-09" db="EMBL/GenBank/DDBJ databases">
        <title>WGS assembly of Aquilegia coerulea Goldsmith.</title>
        <authorList>
            <person name="Hodges S."/>
            <person name="Kramer E."/>
            <person name="Nordborg M."/>
            <person name="Tomkins J."/>
            <person name="Borevitz J."/>
            <person name="Derieg N."/>
            <person name="Yan J."/>
            <person name="Mihaltcheva S."/>
            <person name="Hayes R.D."/>
            <person name="Rokhsar D."/>
        </authorList>
    </citation>
    <scope>NUCLEOTIDE SEQUENCE [LARGE SCALE GENOMIC DNA]</scope>
    <source>
        <strain evidence="3">cv. Goldsmith</strain>
    </source>
</reference>
<evidence type="ECO:0000313" key="2">
    <source>
        <dbReference type="EMBL" id="PIA38795.1"/>
    </source>
</evidence>
<evidence type="ECO:0008006" key="4">
    <source>
        <dbReference type="Google" id="ProtNLM"/>
    </source>
</evidence>
<dbReference type="Proteomes" id="UP000230069">
    <property type="component" value="Unassembled WGS sequence"/>
</dbReference>
<accession>A0A2G5D5L4</accession>
<feature type="region of interest" description="Disordered" evidence="1">
    <location>
        <begin position="1"/>
        <end position="23"/>
    </location>
</feature>
<dbReference type="STRING" id="218851.A0A2G5D5L4"/>
<dbReference type="InParanoid" id="A0A2G5D5L4"/>